<evidence type="ECO:0000313" key="2">
    <source>
        <dbReference type="EMBL" id="KAG5764578.1"/>
    </source>
</evidence>
<feature type="compositionally biased region" description="Polar residues" evidence="1">
    <location>
        <begin position="76"/>
        <end position="86"/>
    </location>
</feature>
<name>A0A9P7HR11_9HYPO</name>
<accession>A0A9P7HR11</accession>
<feature type="region of interest" description="Disordered" evidence="1">
    <location>
        <begin position="147"/>
        <end position="166"/>
    </location>
</feature>
<protein>
    <submittedName>
        <fullName evidence="2">Uncharacterized protein</fullName>
    </submittedName>
</protein>
<evidence type="ECO:0000256" key="1">
    <source>
        <dbReference type="SAM" id="MobiDB-lite"/>
    </source>
</evidence>
<gene>
    <name evidence="2" type="ORF">H9Q72_007346</name>
</gene>
<dbReference type="OrthoDB" id="5105951at2759"/>
<reference evidence="2" key="2">
    <citation type="submission" date="2020-10" db="EMBL/GenBank/DDBJ databases">
        <authorList>
            <person name="Peck L.D."/>
            <person name="Nowell R.W."/>
            <person name="Flood J."/>
            <person name="Ryan M.J."/>
            <person name="Barraclough T.G."/>
        </authorList>
    </citation>
    <scope>NUCLEOTIDE SEQUENCE</scope>
    <source>
        <strain evidence="2">IMI 127659i</strain>
    </source>
</reference>
<feature type="compositionally biased region" description="Acidic residues" evidence="1">
    <location>
        <begin position="156"/>
        <end position="166"/>
    </location>
</feature>
<sequence>MPRNNSKRYFSSNGNSQQPSRGGFGHARGRRNFSNSSSTSRRPLGQQEQQQQPVAAPAAKPKPTVSSPLERPYTDDQYSNVCTQPGSREEAEAQMAYWEDQATSHFNNKKKFEDLYNQAIDKLAARPEEPIAKTAIAESVKAALKERAAKRRKVEEEEEEEKEKEE</sequence>
<comment type="caution">
    <text evidence="2">The sequence shown here is derived from an EMBL/GenBank/DDBJ whole genome shotgun (WGS) entry which is preliminary data.</text>
</comment>
<feature type="region of interest" description="Disordered" evidence="1">
    <location>
        <begin position="1"/>
        <end position="95"/>
    </location>
</feature>
<proteinExistence type="predicted"/>
<feature type="compositionally biased region" description="Polar residues" evidence="1">
    <location>
        <begin position="7"/>
        <end position="20"/>
    </location>
</feature>
<dbReference type="Proteomes" id="UP000750502">
    <property type="component" value="Unassembled WGS sequence"/>
</dbReference>
<feature type="compositionally biased region" description="Low complexity" evidence="1">
    <location>
        <begin position="32"/>
        <end position="63"/>
    </location>
</feature>
<evidence type="ECO:0000313" key="3">
    <source>
        <dbReference type="Proteomes" id="UP000750502"/>
    </source>
</evidence>
<organism evidence="2 3">
    <name type="scientific">Fusarium xylarioides</name>
    <dbReference type="NCBI Taxonomy" id="221167"/>
    <lineage>
        <taxon>Eukaryota</taxon>
        <taxon>Fungi</taxon>
        <taxon>Dikarya</taxon>
        <taxon>Ascomycota</taxon>
        <taxon>Pezizomycotina</taxon>
        <taxon>Sordariomycetes</taxon>
        <taxon>Hypocreomycetidae</taxon>
        <taxon>Hypocreales</taxon>
        <taxon>Nectriaceae</taxon>
        <taxon>Fusarium</taxon>
        <taxon>Fusarium fujikuroi species complex</taxon>
    </lineage>
</organism>
<dbReference type="AlphaFoldDB" id="A0A9P7HR11"/>
<reference evidence="2" key="1">
    <citation type="journal article" date="2020" name="bioRxiv">
        <title>Historical genomics reveals the evolutionary mechanisms behind multiple outbreaks of the host-specific coffee wilt pathogen Fusarium xylarioides.</title>
        <authorList>
            <person name="Peck D."/>
            <person name="Nowell R.W."/>
            <person name="Flood J."/>
            <person name="Ryan M.J."/>
            <person name="Barraclough T.G."/>
        </authorList>
    </citation>
    <scope>NUCLEOTIDE SEQUENCE</scope>
    <source>
        <strain evidence="2">IMI 127659i</strain>
    </source>
</reference>
<keyword evidence="3" id="KW-1185">Reference proteome</keyword>
<dbReference type="EMBL" id="JADFTT010000241">
    <property type="protein sequence ID" value="KAG5764578.1"/>
    <property type="molecule type" value="Genomic_DNA"/>
</dbReference>